<dbReference type="AlphaFoldDB" id="A0A699JWC2"/>
<dbReference type="PANTHER" id="PTHR11088">
    <property type="entry name" value="TRNA DIMETHYLALLYLTRANSFERASE"/>
    <property type="match status" value="1"/>
</dbReference>
<dbReference type="GO" id="GO:0006400">
    <property type="term" value="P:tRNA modification"/>
    <property type="evidence" value="ECO:0007669"/>
    <property type="project" value="TreeGrafter"/>
</dbReference>
<dbReference type="PANTHER" id="PTHR11088:SF86">
    <property type="entry name" value="ADENYLATE ISOPENTENYLTRANSFERASE 4-RELATED"/>
    <property type="match status" value="1"/>
</dbReference>
<evidence type="ECO:0000256" key="4">
    <source>
        <dbReference type="ARBA" id="ARBA00022741"/>
    </source>
</evidence>
<keyword evidence="3" id="KW-0203">Cytokinin biosynthesis</keyword>
<gene>
    <name evidence="6" type="ORF">Tci_633028</name>
</gene>
<dbReference type="EMBL" id="BKCJ010454717">
    <property type="protein sequence ID" value="GFA61056.1"/>
    <property type="molecule type" value="Genomic_DNA"/>
</dbReference>
<evidence type="ECO:0000256" key="3">
    <source>
        <dbReference type="ARBA" id="ARBA00022712"/>
    </source>
</evidence>
<dbReference type="GO" id="GO:0009691">
    <property type="term" value="P:cytokinin biosynthetic process"/>
    <property type="evidence" value="ECO:0007669"/>
    <property type="project" value="UniProtKB-KW"/>
</dbReference>
<dbReference type="InterPro" id="IPR027417">
    <property type="entry name" value="P-loop_NTPase"/>
</dbReference>
<dbReference type="GO" id="GO:0052381">
    <property type="term" value="F:tRNA dimethylallyltransferase activity"/>
    <property type="evidence" value="ECO:0007669"/>
    <property type="project" value="TreeGrafter"/>
</dbReference>
<dbReference type="GO" id="GO:0009824">
    <property type="term" value="F:AMP dimethylallyltransferase activity"/>
    <property type="evidence" value="ECO:0007669"/>
    <property type="project" value="TreeGrafter"/>
</dbReference>
<comment type="caution">
    <text evidence="6">The sequence shown here is derived from an EMBL/GenBank/DDBJ whole genome shotgun (WGS) entry which is preliminary data.</text>
</comment>
<dbReference type="InterPro" id="IPR039657">
    <property type="entry name" value="Dimethylallyltransferase"/>
</dbReference>
<evidence type="ECO:0000256" key="2">
    <source>
        <dbReference type="ARBA" id="ARBA00022679"/>
    </source>
</evidence>
<evidence type="ECO:0000256" key="1">
    <source>
        <dbReference type="ARBA" id="ARBA00005842"/>
    </source>
</evidence>
<keyword evidence="5" id="KW-0067">ATP-binding</keyword>
<dbReference type="GO" id="GO:0005524">
    <property type="term" value="F:ATP binding"/>
    <property type="evidence" value="ECO:0007669"/>
    <property type="project" value="UniProtKB-KW"/>
</dbReference>
<keyword evidence="2 6" id="KW-0808">Transferase</keyword>
<accession>A0A699JWC2</accession>
<name>A0A699JWC2_TANCI</name>
<dbReference type="SUPFAM" id="SSF52540">
    <property type="entry name" value="P-loop containing nucleoside triphosphate hydrolases"/>
    <property type="match status" value="1"/>
</dbReference>
<organism evidence="6">
    <name type="scientific">Tanacetum cinerariifolium</name>
    <name type="common">Dalmatian daisy</name>
    <name type="synonym">Chrysanthemum cinerariifolium</name>
    <dbReference type="NCBI Taxonomy" id="118510"/>
    <lineage>
        <taxon>Eukaryota</taxon>
        <taxon>Viridiplantae</taxon>
        <taxon>Streptophyta</taxon>
        <taxon>Embryophyta</taxon>
        <taxon>Tracheophyta</taxon>
        <taxon>Spermatophyta</taxon>
        <taxon>Magnoliopsida</taxon>
        <taxon>eudicotyledons</taxon>
        <taxon>Gunneridae</taxon>
        <taxon>Pentapetalae</taxon>
        <taxon>asterids</taxon>
        <taxon>campanulids</taxon>
        <taxon>Asterales</taxon>
        <taxon>Asteraceae</taxon>
        <taxon>Asteroideae</taxon>
        <taxon>Anthemideae</taxon>
        <taxon>Anthemidinae</taxon>
        <taxon>Tanacetum</taxon>
    </lineage>
</organism>
<dbReference type="GO" id="GO:0005739">
    <property type="term" value="C:mitochondrion"/>
    <property type="evidence" value="ECO:0007669"/>
    <property type="project" value="TreeGrafter"/>
</dbReference>
<evidence type="ECO:0000256" key="5">
    <source>
        <dbReference type="ARBA" id="ARBA00022840"/>
    </source>
</evidence>
<reference evidence="6" key="1">
    <citation type="journal article" date="2019" name="Sci. Rep.">
        <title>Draft genome of Tanacetum cinerariifolium, the natural source of mosquito coil.</title>
        <authorList>
            <person name="Yamashiro T."/>
            <person name="Shiraishi A."/>
            <person name="Satake H."/>
            <person name="Nakayama K."/>
        </authorList>
    </citation>
    <scope>NUCLEOTIDE SEQUENCE</scope>
</reference>
<keyword evidence="4" id="KW-0547">Nucleotide-binding</keyword>
<proteinExistence type="inferred from homology"/>
<comment type="similarity">
    <text evidence="1">Belongs to the IPP transferase family.</text>
</comment>
<evidence type="ECO:0000313" key="6">
    <source>
        <dbReference type="EMBL" id="GFA61056.1"/>
    </source>
</evidence>
<protein>
    <submittedName>
        <fullName evidence="6">Adenylate isopentenyltransferase-like</fullName>
    </submittedName>
</protein>
<dbReference type="Gene3D" id="1.10.287.890">
    <property type="entry name" value="Crystal structure of tRNA isopentenylpyrophosphate transferase (bh2366) domain"/>
    <property type="match status" value="1"/>
</dbReference>
<dbReference type="Pfam" id="PF01715">
    <property type="entry name" value="IPPT"/>
    <property type="match status" value="2"/>
</dbReference>
<dbReference type="Gene3D" id="3.40.50.300">
    <property type="entry name" value="P-loop containing nucleotide triphosphate hydrolases"/>
    <property type="match status" value="1"/>
</dbReference>
<sequence length="320" mass="36452">MDPTTTTATITTTVNRRRRRKVIVIMGPTGAGKSRLSIDLVKRYFHNAEIINSDKMQVYKGLNHTTNKITLQERKEVPHHLLGEIDPSRPVFTPSDFRKRGSGIISLVKSRWKIPFIVGGSNSFIYSLLTKRFDPGQDVFNGPDPDPICSDLRYDVCFIWVDVCLPVLNNYLSRRVDEMLECGMFDELSSFFRSGEYKKVNRSGLGQAIGVPEFEEYFSKFDRDDDDVEGYFGKSSERADEYEDVVRRIKENTCQLAKRQVAKILRLRDGGWDLNRVDATEAFKAVLASDGGGGGSRVSEIWEKQVVEPSMKIVKRFLDE</sequence>